<dbReference type="Gene3D" id="3.40.710.10">
    <property type="entry name" value="DD-peptidase/beta-lactamase superfamily"/>
    <property type="match status" value="1"/>
</dbReference>
<feature type="active site" description="Proton acceptor" evidence="7">
    <location>
        <position position="69"/>
    </location>
</feature>
<keyword evidence="2 11" id="KW-0732">Signal</keyword>
<dbReference type="SUPFAM" id="SSF56601">
    <property type="entry name" value="beta-lactamase/transpeptidase-like"/>
    <property type="match status" value="1"/>
</dbReference>
<keyword evidence="13" id="KW-0121">Carboxypeptidase</keyword>
<dbReference type="InterPro" id="IPR018044">
    <property type="entry name" value="Peptidase_S11"/>
</dbReference>
<keyword evidence="13" id="KW-0645">Protease</keyword>
<evidence type="ECO:0000259" key="12">
    <source>
        <dbReference type="Pfam" id="PF00768"/>
    </source>
</evidence>
<evidence type="ECO:0000256" key="10">
    <source>
        <dbReference type="SAM" id="Phobius"/>
    </source>
</evidence>
<dbReference type="Proteomes" id="UP000033115">
    <property type="component" value="Chromosome"/>
</dbReference>
<dbReference type="PANTHER" id="PTHR21581:SF26">
    <property type="entry name" value="D-ALANYL-D-ALANINE ENDOPEPTIDASE"/>
    <property type="match status" value="1"/>
</dbReference>
<dbReference type="PRINTS" id="PR00725">
    <property type="entry name" value="DADACBPTASE1"/>
</dbReference>
<evidence type="ECO:0000256" key="8">
    <source>
        <dbReference type="PIRSR" id="PIRSR618044-2"/>
    </source>
</evidence>
<dbReference type="EMBL" id="CP009933">
    <property type="protein sequence ID" value="AKA69577.1"/>
    <property type="molecule type" value="Genomic_DNA"/>
</dbReference>
<keyword evidence="4" id="KW-0133">Cell shape</keyword>
<feature type="transmembrane region" description="Helical" evidence="10">
    <location>
        <begin position="385"/>
        <end position="406"/>
    </location>
</feature>
<evidence type="ECO:0000313" key="14">
    <source>
        <dbReference type="Proteomes" id="UP000033115"/>
    </source>
</evidence>
<feature type="signal peptide" evidence="11">
    <location>
        <begin position="1"/>
        <end position="24"/>
    </location>
</feature>
<evidence type="ECO:0000256" key="2">
    <source>
        <dbReference type="ARBA" id="ARBA00022729"/>
    </source>
</evidence>
<evidence type="ECO:0000256" key="11">
    <source>
        <dbReference type="SAM" id="SignalP"/>
    </source>
</evidence>
<dbReference type="InterPro" id="IPR001967">
    <property type="entry name" value="Peptidase_S11_N"/>
</dbReference>
<proteinExistence type="inferred from homology"/>
<feature type="active site" description="Acyl-ester intermediate" evidence="7">
    <location>
        <position position="66"/>
    </location>
</feature>
<evidence type="ECO:0000256" key="9">
    <source>
        <dbReference type="RuleBase" id="RU004016"/>
    </source>
</evidence>
<feature type="domain" description="Peptidase S11 D-alanyl-D-alanine carboxypeptidase A N-terminal" evidence="12">
    <location>
        <begin position="32"/>
        <end position="259"/>
    </location>
</feature>
<dbReference type="GO" id="GO:0071555">
    <property type="term" value="P:cell wall organization"/>
    <property type="evidence" value="ECO:0007669"/>
    <property type="project" value="UniProtKB-KW"/>
</dbReference>
<keyword evidence="10" id="KW-0472">Membrane</keyword>
<keyword evidence="10" id="KW-0812">Transmembrane</keyword>
<dbReference type="GO" id="GO:0008360">
    <property type="term" value="P:regulation of cell shape"/>
    <property type="evidence" value="ECO:0007669"/>
    <property type="project" value="UniProtKB-KW"/>
</dbReference>
<reference evidence="13 14" key="1">
    <citation type="journal article" date="2015" name="J. Biotechnol.">
        <title>Complete genome sequence of a malodorant-producing acetogen, Clostridium scatologenes ATCC 25775(T).</title>
        <authorList>
            <person name="Zhu Z."/>
            <person name="Guo T."/>
            <person name="Zheng H."/>
            <person name="Song T."/>
            <person name="Ouyang P."/>
            <person name="Xie J."/>
        </authorList>
    </citation>
    <scope>NUCLEOTIDE SEQUENCE [LARGE SCALE GENOMIC DNA]</scope>
    <source>
        <strain evidence="13 14">ATCC 25775</strain>
    </source>
</reference>
<comment type="similarity">
    <text evidence="1 9">Belongs to the peptidase S11 family.</text>
</comment>
<name>A0A0E3K133_CLOSL</name>
<evidence type="ECO:0000256" key="1">
    <source>
        <dbReference type="ARBA" id="ARBA00007164"/>
    </source>
</evidence>
<feature type="binding site" evidence="8">
    <location>
        <position position="231"/>
    </location>
    <ligand>
        <name>substrate</name>
    </ligand>
</feature>
<evidence type="ECO:0000256" key="3">
    <source>
        <dbReference type="ARBA" id="ARBA00022801"/>
    </source>
</evidence>
<dbReference type="GO" id="GO:0006508">
    <property type="term" value="P:proteolysis"/>
    <property type="evidence" value="ECO:0007669"/>
    <property type="project" value="InterPro"/>
</dbReference>
<evidence type="ECO:0000256" key="7">
    <source>
        <dbReference type="PIRSR" id="PIRSR618044-1"/>
    </source>
</evidence>
<keyword evidence="6" id="KW-0961">Cell wall biogenesis/degradation</keyword>
<dbReference type="KEGG" id="csq:CSCA_2452"/>
<dbReference type="InterPro" id="IPR012338">
    <property type="entry name" value="Beta-lactam/transpept-like"/>
</dbReference>
<dbReference type="PANTHER" id="PTHR21581">
    <property type="entry name" value="D-ALANYL-D-ALANINE CARBOXYPEPTIDASE"/>
    <property type="match status" value="1"/>
</dbReference>
<feature type="chain" id="PRO_5002410803" evidence="11">
    <location>
        <begin position="25"/>
        <end position="422"/>
    </location>
</feature>
<protein>
    <submittedName>
        <fullName evidence="13">Serine-type D-Ala-D-Ala carboxypeptidase</fullName>
    </submittedName>
</protein>
<keyword evidence="5" id="KW-0573">Peptidoglycan synthesis</keyword>
<evidence type="ECO:0000256" key="6">
    <source>
        <dbReference type="ARBA" id="ARBA00023316"/>
    </source>
</evidence>
<dbReference type="AlphaFoldDB" id="A0A0E3K133"/>
<accession>A0A0E3K133</accession>
<dbReference type="RefSeq" id="WP_029162879.1">
    <property type="nucleotide sequence ID" value="NZ_CP009933.1"/>
</dbReference>
<sequence>MKKKKLPLLLSLIIASSLNFNVLAAENSASKEVEPQIYGKAAITVDMKTGEIIYAKDVDKQMYPASTTKLLTALLLAENKNKNDLLKYTQKAKIQPPSALNTDLHPINIGETMTAQDVMDGLLLYSGNDMAYVIAESIGKDDADFANKMNEKVKQLNLKNTHFVTPNGLHDPNHYTTAYDLSIIADTAFQNPWVRESVGKQKNTIKTSSGTTFVIENRNKLLGKNGCIGGKTGYTSDAGKCLVTVYERDGRKILGVVLKSVYDATDTAVFNDMEKIINWSYAVKPVTLYKAGDIVATKSIKYKPLIIGPEKTINVPICTKEDIVYYDNYVNKNELSKTVNLSNVNTSSLKGESSIGNMIVKERNVTNNYKLYSTVSKSTFVKNNMPYYAAAAAIVLCIVGAGVYVIKKIISLNRRNKRGKYI</sequence>
<evidence type="ECO:0000256" key="4">
    <source>
        <dbReference type="ARBA" id="ARBA00022960"/>
    </source>
</evidence>
<dbReference type="Pfam" id="PF00768">
    <property type="entry name" value="Peptidase_S11"/>
    <property type="match status" value="1"/>
</dbReference>
<keyword evidence="10" id="KW-1133">Transmembrane helix</keyword>
<evidence type="ECO:0000256" key="5">
    <source>
        <dbReference type="ARBA" id="ARBA00022984"/>
    </source>
</evidence>
<keyword evidence="3" id="KW-0378">Hydrolase</keyword>
<evidence type="ECO:0000313" key="13">
    <source>
        <dbReference type="EMBL" id="AKA69577.1"/>
    </source>
</evidence>
<gene>
    <name evidence="13" type="ORF">CSCA_2452</name>
</gene>
<dbReference type="GO" id="GO:0009252">
    <property type="term" value="P:peptidoglycan biosynthetic process"/>
    <property type="evidence" value="ECO:0007669"/>
    <property type="project" value="UniProtKB-KW"/>
</dbReference>
<organism evidence="13 14">
    <name type="scientific">Clostridium scatologenes</name>
    <dbReference type="NCBI Taxonomy" id="1548"/>
    <lineage>
        <taxon>Bacteria</taxon>
        <taxon>Bacillati</taxon>
        <taxon>Bacillota</taxon>
        <taxon>Clostridia</taxon>
        <taxon>Eubacteriales</taxon>
        <taxon>Clostridiaceae</taxon>
        <taxon>Clostridium</taxon>
    </lineage>
</organism>
<dbReference type="STRING" id="1548.CSCA_2452"/>
<dbReference type="GO" id="GO:0009002">
    <property type="term" value="F:serine-type D-Ala-D-Ala carboxypeptidase activity"/>
    <property type="evidence" value="ECO:0007669"/>
    <property type="project" value="InterPro"/>
</dbReference>
<dbReference type="HOGENOM" id="CLU_027070_7_3_9"/>
<feature type="active site" evidence="7">
    <location>
        <position position="126"/>
    </location>
</feature>
<keyword evidence="14" id="KW-1185">Reference proteome</keyword>